<accession>A0AAD1Y992</accession>
<dbReference type="Proteomes" id="UP001295684">
    <property type="component" value="Unassembled WGS sequence"/>
</dbReference>
<evidence type="ECO:0000313" key="2">
    <source>
        <dbReference type="EMBL" id="CAI2385367.1"/>
    </source>
</evidence>
<feature type="transmembrane region" description="Helical" evidence="1">
    <location>
        <begin position="23"/>
        <end position="43"/>
    </location>
</feature>
<keyword evidence="1" id="KW-0812">Transmembrane</keyword>
<protein>
    <submittedName>
        <fullName evidence="2">Uncharacterized protein</fullName>
    </submittedName>
</protein>
<sequence length="82" mass="8747">MPILLVTASGSFCDSLVPCSARGVVFLFFIALIGFSSPIVPLWRTLLCFVCVNSSSDSPSETASLISSDIDGFLSKMLKLIN</sequence>
<comment type="caution">
    <text evidence="2">The sequence shown here is derived from an EMBL/GenBank/DDBJ whole genome shotgun (WGS) entry which is preliminary data.</text>
</comment>
<evidence type="ECO:0000256" key="1">
    <source>
        <dbReference type="SAM" id="Phobius"/>
    </source>
</evidence>
<dbReference type="EMBL" id="CAMPGE010027763">
    <property type="protein sequence ID" value="CAI2385367.1"/>
    <property type="molecule type" value="Genomic_DNA"/>
</dbReference>
<evidence type="ECO:0000313" key="3">
    <source>
        <dbReference type="Proteomes" id="UP001295684"/>
    </source>
</evidence>
<keyword evidence="3" id="KW-1185">Reference proteome</keyword>
<name>A0AAD1Y992_EUPCR</name>
<keyword evidence="1" id="KW-1133">Transmembrane helix</keyword>
<keyword evidence="1" id="KW-0472">Membrane</keyword>
<gene>
    <name evidence="2" type="ORF">ECRASSUSDP1_LOCUS26925</name>
</gene>
<proteinExistence type="predicted"/>
<dbReference type="AlphaFoldDB" id="A0AAD1Y992"/>
<reference evidence="2" key="1">
    <citation type="submission" date="2023-07" db="EMBL/GenBank/DDBJ databases">
        <authorList>
            <consortium name="AG Swart"/>
            <person name="Singh M."/>
            <person name="Singh A."/>
            <person name="Seah K."/>
            <person name="Emmerich C."/>
        </authorList>
    </citation>
    <scope>NUCLEOTIDE SEQUENCE</scope>
    <source>
        <strain evidence="2">DP1</strain>
    </source>
</reference>
<organism evidence="2 3">
    <name type="scientific">Euplotes crassus</name>
    <dbReference type="NCBI Taxonomy" id="5936"/>
    <lineage>
        <taxon>Eukaryota</taxon>
        <taxon>Sar</taxon>
        <taxon>Alveolata</taxon>
        <taxon>Ciliophora</taxon>
        <taxon>Intramacronucleata</taxon>
        <taxon>Spirotrichea</taxon>
        <taxon>Hypotrichia</taxon>
        <taxon>Euplotida</taxon>
        <taxon>Euplotidae</taxon>
        <taxon>Moneuplotes</taxon>
    </lineage>
</organism>